<dbReference type="EMBL" id="BPQB01000092">
    <property type="protein sequence ID" value="GJE98646.1"/>
    <property type="molecule type" value="Genomic_DNA"/>
</dbReference>
<name>A0A9P3GP87_9APHY</name>
<dbReference type="SUPFAM" id="SSF52047">
    <property type="entry name" value="RNI-like"/>
    <property type="match status" value="1"/>
</dbReference>
<comment type="caution">
    <text evidence="1">The sequence shown here is derived from an EMBL/GenBank/DDBJ whole genome shotgun (WGS) entry which is preliminary data.</text>
</comment>
<organism evidence="1 2">
    <name type="scientific">Phanerochaete sordida</name>
    <dbReference type="NCBI Taxonomy" id="48140"/>
    <lineage>
        <taxon>Eukaryota</taxon>
        <taxon>Fungi</taxon>
        <taxon>Dikarya</taxon>
        <taxon>Basidiomycota</taxon>
        <taxon>Agaricomycotina</taxon>
        <taxon>Agaricomycetes</taxon>
        <taxon>Polyporales</taxon>
        <taxon>Phanerochaetaceae</taxon>
        <taxon>Phanerochaete</taxon>
    </lineage>
</organism>
<evidence type="ECO:0000313" key="1">
    <source>
        <dbReference type="EMBL" id="GJE98646.1"/>
    </source>
</evidence>
<accession>A0A9P3GP87</accession>
<sequence length="542" mass="60125">MAGIDQMLRMRAHQLFPPEEPSSSPYETGAASWGPLECTETTYRVYEKSPTVQGALPEDNLEAVFSILRDDEIEYRDHHHCFPNDARPLASCALVSSVWRALTSRHLFRDIVFTRRSALRGSCDNLAHDPTCCSPVCRSSSNEPTSRPESGTRPAKTLLSLLHFLRESPVLRRYVRTLRLRTSPLDVRNGPPDPVDATIVLNILRALPRAAVLHLEDIILSPSPATALREAPPLEHLTLSSCQGLTRLLASQIIATLSCFRRVRRLRIVHLWEQCSWRDPPSNADRGTPLPLSIDQFEFERVKFMDGDVFAFLAASATLGAIVRTTLPTDRTSAAQLRRFIQALGPRLAHLDFTLRIRDAPCPTTMILASVNPSVLQDPTTGAALDLSECTSLRTLKFRLNLTPAKLVQDLTLTVVPMLHSLRALRPRLPPVALTIVTYLDEMLRELDGAHVAGPVCHALEQVEEAILELQGLGAVDSTTFELEVAPALRSPPIDERVAQAKGLLRMRFSRCDACGDLQVAVVRVGAARVNVHWGGRYDISW</sequence>
<evidence type="ECO:0000313" key="2">
    <source>
        <dbReference type="Proteomes" id="UP000703269"/>
    </source>
</evidence>
<dbReference type="Proteomes" id="UP000703269">
    <property type="component" value="Unassembled WGS sequence"/>
</dbReference>
<keyword evidence="2" id="KW-1185">Reference proteome</keyword>
<proteinExistence type="predicted"/>
<reference evidence="1 2" key="1">
    <citation type="submission" date="2021-08" db="EMBL/GenBank/DDBJ databases">
        <title>Draft Genome Sequence of Phanerochaete sordida strain YK-624.</title>
        <authorList>
            <person name="Mori T."/>
            <person name="Dohra H."/>
            <person name="Suzuki T."/>
            <person name="Kawagishi H."/>
            <person name="Hirai H."/>
        </authorList>
    </citation>
    <scope>NUCLEOTIDE SEQUENCE [LARGE SCALE GENOMIC DNA]</scope>
    <source>
        <strain evidence="1 2">YK-624</strain>
    </source>
</reference>
<dbReference type="AlphaFoldDB" id="A0A9P3GP87"/>
<evidence type="ECO:0008006" key="3">
    <source>
        <dbReference type="Google" id="ProtNLM"/>
    </source>
</evidence>
<gene>
    <name evidence="1" type="ORF">PsYK624_148810</name>
</gene>
<protein>
    <recommendedName>
        <fullName evidence="3">F-box domain-containing protein</fullName>
    </recommendedName>
</protein>